<name>A0ABD6AR58_9EURY</name>
<evidence type="ECO:0000256" key="1">
    <source>
        <dbReference type="ARBA" id="ARBA00023015"/>
    </source>
</evidence>
<keyword evidence="2" id="KW-0804">Transcription</keyword>
<evidence type="ECO:0000256" key="2">
    <source>
        <dbReference type="ARBA" id="ARBA00023163"/>
    </source>
</evidence>
<dbReference type="RefSeq" id="WP_250871992.1">
    <property type="nucleotide sequence ID" value="NZ_JALXFV010000002.1"/>
</dbReference>
<dbReference type="PANTHER" id="PTHR34236">
    <property type="entry name" value="DIMETHYL SULFOXIDE REDUCTASE TRANSCRIPTIONAL ACTIVATOR"/>
    <property type="match status" value="1"/>
</dbReference>
<proteinExistence type="predicted"/>
<dbReference type="EMBL" id="JBHUDC010000002">
    <property type="protein sequence ID" value="MFD1512005.1"/>
    <property type="molecule type" value="Genomic_DNA"/>
</dbReference>
<evidence type="ECO:0000313" key="5">
    <source>
        <dbReference type="EMBL" id="MFD1512005.1"/>
    </source>
</evidence>
<evidence type="ECO:0000313" key="6">
    <source>
        <dbReference type="Proteomes" id="UP001597187"/>
    </source>
</evidence>
<feature type="domain" description="HTH bat-type" evidence="3">
    <location>
        <begin position="157"/>
        <end position="206"/>
    </location>
</feature>
<protein>
    <submittedName>
        <fullName evidence="5">Helix-turn-helix domain-containing protein</fullName>
    </submittedName>
</protein>
<comment type="caution">
    <text evidence="5">The sequence shown here is derived from an EMBL/GenBank/DDBJ whole genome shotgun (WGS) entry which is preliminary data.</text>
</comment>
<reference evidence="5 6" key="1">
    <citation type="journal article" date="2019" name="Int. J. Syst. Evol. Microbiol.">
        <title>The Global Catalogue of Microorganisms (GCM) 10K type strain sequencing project: providing services to taxonomists for standard genome sequencing and annotation.</title>
        <authorList>
            <consortium name="The Broad Institute Genomics Platform"/>
            <consortium name="The Broad Institute Genome Sequencing Center for Infectious Disease"/>
            <person name="Wu L."/>
            <person name="Ma J."/>
        </authorList>
    </citation>
    <scope>NUCLEOTIDE SEQUENCE [LARGE SCALE GENOMIC DNA]</scope>
    <source>
        <strain evidence="5 6">CGMCC 1.12563</strain>
    </source>
</reference>
<dbReference type="AlphaFoldDB" id="A0ABD6AR58"/>
<keyword evidence="6" id="KW-1185">Reference proteome</keyword>
<dbReference type="Pfam" id="PF04967">
    <property type="entry name" value="HTH_10"/>
    <property type="match status" value="1"/>
</dbReference>
<keyword evidence="1" id="KW-0805">Transcription regulation</keyword>
<gene>
    <name evidence="5" type="ORF">ACFSBT_01760</name>
</gene>
<organism evidence="5 6">
    <name type="scientific">Halomarina rubra</name>
    <dbReference type="NCBI Taxonomy" id="2071873"/>
    <lineage>
        <taxon>Archaea</taxon>
        <taxon>Methanobacteriati</taxon>
        <taxon>Methanobacteriota</taxon>
        <taxon>Stenosarchaea group</taxon>
        <taxon>Halobacteria</taxon>
        <taxon>Halobacteriales</taxon>
        <taxon>Natronomonadaceae</taxon>
        <taxon>Halomarina</taxon>
    </lineage>
</organism>
<dbReference type="InterPro" id="IPR007050">
    <property type="entry name" value="HTH_bacterioopsin"/>
</dbReference>
<evidence type="ECO:0000259" key="3">
    <source>
        <dbReference type="Pfam" id="PF04967"/>
    </source>
</evidence>
<dbReference type="PANTHER" id="PTHR34236:SF1">
    <property type="entry name" value="DIMETHYL SULFOXIDE REDUCTASE TRANSCRIPTIONAL ACTIVATOR"/>
    <property type="match status" value="1"/>
</dbReference>
<dbReference type="Proteomes" id="UP001597187">
    <property type="component" value="Unassembled WGS sequence"/>
</dbReference>
<dbReference type="Pfam" id="PF15915">
    <property type="entry name" value="BAT"/>
    <property type="match status" value="1"/>
</dbReference>
<dbReference type="InterPro" id="IPR031803">
    <property type="entry name" value="BAT_GAF/HTH-assoc"/>
</dbReference>
<evidence type="ECO:0000259" key="4">
    <source>
        <dbReference type="Pfam" id="PF15915"/>
    </source>
</evidence>
<feature type="domain" description="Bacterioopsin transcriptional activator GAF and HTH associated" evidence="4">
    <location>
        <begin position="16"/>
        <end position="141"/>
    </location>
</feature>
<sequence length="221" mass="25317">MILVEFTLQHPILHATFQAAPQMRLIWEQSHRPSDDVHRIIAWVEGEDMVGFEDGLDGDPSVTDYRRETEAGSRRLYQLTLSQENADLSVYPALMEESSIIQRLTATNEGWQFQVAFPDREALDGFRTFCDEHDLRYEVTRIYEEQGGPDDHQGYGLTDKQRDLLEMATREGYFDVPRRIGLEELAAEANISHQAASELLRRAQAALNRRALGFEDDSADE</sequence>
<accession>A0ABD6AR58</accession>